<dbReference type="AlphaFoldDB" id="A0A0S7C0P5"/>
<keyword evidence="2" id="KW-1185">Reference proteome</keyword>
<protein>
    <recommendedName>
        <fullName evidence="3">DUF2225 domain-containing protein</fullName>
    </recommendedName>
</protein>
<evidence type="ECO:0008006" key="3">
    <source>
        <dbReference type="Google" id="ProtNLM"/>
    </source>
</evidence>
<accession>A0A0S7C0P5</accession>
<gene>
    <name evidence="1" type="ORF">TBC1_11336</name>
</gene>
<sequence>MIISNPMIVHCPKCGQKHQKMNLASGNTFGGIFWSDGSYIAPMLPDLPVFTRCAQCSQIFNSLKAESEEAAGFDEAQDLPEVEHLSREDIEEALDSGVFEDAGDEKLLRISLWQKMNRHPWKNEEPVPAPDDPGYHKNAEALIALLNGPDSESLIRKAELYRNLGKFDQCIATLQKISDSLVKTYKNQLEKACRSQKSGTICIS</sequence>
<organism evidence="1">
    <name type="scientific">Lentimicrobium saccharophilum</name>
    <dbReference type="NCBI Taxonomy" id="1678841"/>
    <lineage>
        <taxon>Bacteria</taxon>
        <taxon>Pseudomonadati</taxon>
        <taxon>Bacteroidota</taxon>
        <taxon>Bacteroidia</taxon>
        <taxon>Bacteroidales</taxon>
        <taxon>Lentimicrobiaceae</taxon>
        <taxon>Lentimicrobium</taxon>
    </lineage>
</organism>
<dbReference type="Proteomes" id="UP000053091">
    <property type="component" value="Unassembled WGS sequence"/>
</dbReference>
<name>A0A0S7C0P5_9BACT</name>
<proteinExistence type="predicted"/>
<dbReference type="EMBL" id="DF968182">
    <property type="protein sequence ID" value="GAP42207.1"/>
    <property type="molecule type" value="Genomic_DNA"/>
</dbReference>
<dbReference type="STRING" id="1678841.TBC1_11336"/>
<evidence type="ECO:0000313" key="1">
    <source>
        <dbReference type="EMBL" id="GAP42207.1"/>
    </source>
</evidence>
<evidence type="ECO:0000313" key="2">
    <source>
        <dbReference type="Proteomes" id="UP000053091"/>
    </source>
</evidence>
<reference evidence="1" key="1">
    <citation type="journal article" date="2015" name="Genome Announc.">
        <title>Draft Genome Sequence of Bacteroidales Strain TBC1, a Novel Isolate from a Methanogenic Wastewater Treatment System.</title>
        <authorList>
            <person name="Tourlousse D.M."/>
            <person name="Matsuura N."/>
            <person name="Sun L."/>
            <person name="Toyonaga M."/>
            <person name="Kuroda K."/>
            <person name="Ohashi A."/>
            <person name="Cruz R."/>
            <person name="Yamaguchi T."/>
            <person name="Sekiguchi Y."/>
        </authorList>
    </citation>
    <scope>NUCLEOTIDE SEQUENCE [LARGE SCALE GENOMIC DNA]</scope>
    <source>
        <strain evidence="1">TBC1</strain>
    </source>
</reference>